<gene>
    <name evidence="3" type="ORF">BLA29_002639</name>
</gene>
<feature type="region of interest" description="Disordered" evidence="1">
    <location>
        <begin position="124"/>
        <end position="149"/>
    </location>
</feature>
<dbReference type="PANTHER" id="PTHR47327">
    <property type="entry name" value="FI18240P1-RELATED"/>
    <property type="match status" value="1"/>
</dbReference>
<feature type="non-terminal residue" evidence="3">
    <location>
        <position position="1"/>
    </location>
</feature>
<keyword evidence="4" id="KW-1185">Reference proteome</keyword>
<proteinExistence type="predicted"/>
<evidence type="ECO:0000313" key="4">
    <source>
        <dbReference type="Proteomes" id="UP000194236"/>
    </source>
</evidence>
<dbReference type="Proteomes" id="UP000194236">
    <property type="component" value="Unassembled WGS sequence"/>
</dbReference>
<dbReference type="PROSITE" id="PS51034">
    <property type="entry name" value="ZP_2"/>
    <property type="match status" value="1"/>
</dbReference>
<evidence type="ECO:0000259" key="2">
    <source>
        <dbReference type="PROSITE" id="PS51034"/>
    </source>
</evidence>
<evidence type="ECO:0000256" key="1">
    <source>
        <dbReference type="SAM" id="MobiDB-lite"/>
    </source>
</evidence>
<dbReference type="InterPro" id="IPR052774">
    <property type="entry name" value="Celegans_DevNeuronal_Protein"/>
</dbReference>
<protein>
    <recommendedName>
        <fullName evidence="2">ZP domain-containing protein</fullName>
    </recommendedName>
</protein>
<name>A0A1Y3BP76_EURMA</name>
<organism evidence="3 4">
    <name type="scientific">Euroglyphus maynei</name>
    <name type="common">Mayne's house dust mite</name>
    <dbReference type="NCBI Taxonomy" id="6958"/>
    <lineage>
        <taxon>Eukaryota</taxon>
        <taxon>Metazoa</taxon>
        <taxon>Ecdysozoa</taxon>
        <taxon>Arthropoda</taxon>
        <taxon>Chelicerata</taxon>
        <taxon>Arachnida</taxon>
        <taxon>Acari</taxon>
        <taxon>Acariformes</taxon>
        <taxon>Sarcoptiformes</taxon>
        <taxon>Astigmata</taxon>
        <taxon>Psoroptidia</taxon>
        <taxon>Analgoidea</taxon>
        <taxon>Pyroglyphidae</taxon>
        <taxon>Pyroglyphinae</taxon>
        <taxon>Euroglyphus</taxon>
    </lineage>
</organism>
<feature type="compositionally biased region" description="Basic residues" evidence="1">
    <location>
        <begin position="129"/>
        <end position="139"/>
    </location>
</feature>
<dbReference type="GO" id="GO:0009653">
    <property type="term" value="P:anatomical structure morphogenesis"/>
    <property type="evidence" value="ECO:0007669"/>
    <property type="project" value="TreeGrafter"/>
</dbReference>
<accession>A0A1Y3BP76</accession>
<feature type="domain" description="ZP" evidence="2">
    <location>
        <begin position="1"/>
        <end position="91"/>
    </location>
</feature>
<dbReference type="EMBL" id="MUJZ01011549">
    <property type="protein sequence ID" value="OTF81834.1"/>
    <property type="molecule type" value="Genomic_DNA"/>
</dbReference>
<sequence>RFNGYYNDIFATNVIAKDPYTGRQVLLIDSRGCPVDLYVFPELHKTPDGALEAEFYAFKIPDSNFLVFQATVRTCKGPCEPVICKEKSRGGGNSFGGSSSVKGGVVSNSYMDFPSWGRKRRSISNVTNTHKRLKPKKSLNKNQQQTNQKEEEVHELLRVYLSTEDIPEPEMLQRPSLVEQSTIPPSMAAISTNKMCIDKTAYYILFIFTIMFFNNKRIAMENYGVTGWMSNGWQRMSSLFKKRRHVTSPPIKPTMLNSLYGHHQVQRSYQTPSSSFTNNSIYRNNYNGRIPADLERSRSLQSLMVNKDQINKTTIAVNYD</sequence>
<evidence type="ECO:0000313" key="3">
    <source>
        <dbReference type="EMBL" id="OTF81834.1"/>
    </source>
</evidence>
<reference evidence="3 4" key="1">
    <citation type="submission" date="2017-03" db="EMBL/GenBank/DDBJ databases">
        <title>Genome Survey of Euroglyphus maynei.</title>
        <authorList>
            <person name="Arlian L.G."/>
            <person name="Morgan M.S."/>
            <person name="Rider S.D."/>
        </authorList>
    </citation>
    <scope>NUCLEOTIDE SEQUENCE [LARGE SCALE GENOMIC DNA]</scope>
    <source>
        <strain evidence="3">Arlian Lab</strain>
        <tissue evidence="3">Whole body</tissue>
    </source>
</reference>
<dbReference type="AlphaFoldDB" id="A0A1Y3BP76"/>
<dbReference type="InterPro" id="IPR001507">
    <property type="entry name" value="ZP_dom"/>
</dbReference>
<dbReference type="OrthoDB" id="6423981at2759"/>
<comment type="caution">
    <text evidence="3">The sequence shown here is derived from an EMBL/GenBank/DDBJ whole genome shotgun (WGS) entry which is preliminary data.</text>
</comment>
<dbReference type="PANTHER" id="PTHR47327:SF9">
    <property type="entry name" value="NO MECHANORECEPTOR POTENTIAL A, ISOFORM A"/>
    <property type="match status" value="1"/>
</dbReference>